<evidence type="ECO:0000313" key="2">
    <source>
        <dbReference type="Proteomes" id="UP000037122"/>
    </source>
</evidence>
<evidence type="ECO:0000313" key="1">
    <source>
        <dbReference type="EMBL" id="KNE01777.1"/>
    </source>
</evidence>
<reference evidence="2" key="1">
    <citation type="journal article" date="2015" name="BMC Genomics">
        <title>Draft genome of a commonly misdiagnosed multidrug resistant pathogen Candida auris.</title>
        <authorList>
            <person name="Chatterjee S."/>
            <person name="Alampalli S.V."/>
            <person name="Nageshan R.K."/>
            <person name="Chettiar S.T."/>
            <person name="Joshi S."/>
            <person name="Tatu U.S."/>
        </authorList>
    </citation>
    <scope>NUCLEOTIDE SEQUENCE [LARGE SCALE GENOMIC DNA]</scope>
    <source>
        <strain evidence="2">6684</strain>
    </source>
</reference>
<organism evidence="1 2">
    <name type="scientific">Candidozyma auris</name>
    <name type="common">Yeast</name>
    <name type="synonym">Candida auris</name>
    <dbReference type="NCBI Taxonomy" id="498019"/>
    <lineage>
        <taxon>Eukaryota</taxon>
        <taxon>Fungi</taxon>
        <taxon>Dikarya</taxon>
        <taxon>Ascomycota</taxon>
        <taxon>Saccharomycotina</taxon>
        <taxon>Pichiomycetes</taxon>
        <taxon>Metschnikowiaceae</taxon>
        <taxon>Candidozyma</taxon>
    </lineage>
</organism>
<protein>
    <submittedName>
        <fullName evidence="1">Uncharacterized protein</fullName>
    </submittedName>
</protein>
<sequence length="80" mass="8680">MEVGHVEQGRIKKVHGATVGGKVGKVVAGESPLRQNPGSRIRGEYIGQQQQKQQGPFPIEGVLVGSCWWCIEGAWEGVRI</sequence>
<comment type="caution">
    <text evidence="1">The sequence shown here is derived from an EMBL/GenBank/DDBJ whole genome shotgun (WGS) entry which is preliminary data.</text>
</comment>
<gene>
    <name evidence="1" type="ORF">QG37_01115</name>
</gene>
<dbReference type="VEuPathDB" id="FungiDB:QG37_01115"/>
<dbReference type="Proteomes" id="UP000037122">
    <property type="component" value="Unassembled WGS sequence"/>
</dbReference>
<name>A0A0L0P5X8_CANAR</name>
<dbReference type="AlphaFoldDB" id="A0A0L0P5X8"/>
<dbReference type="EMBL" id="LGST01000008">
    <property type="protein sequence ID" value="KNE01777.1"/>
    <property type="molecule type" value="Genomic_DNA"/>
</dbReference>
<proteinExistence type="predicted"/>
<accession>A0A0L0P5X8</accession>